<feature type="compositionally biased region" description="Basic and acidic residues" evidence="1">
    <location>
        <begin position="145"/>
        <end position="156"/>
    </location>
</feature>
<evidence type="ECO:0000256" key="1">
    <source>
        <dbReference type="SAM" id="MobiDB-lite"/>
    </source>
</evidence>
<dbReference type="PANTHER" id="PTHR33361:SF2">
    <property type="entry name" value="DUF885 DOMAIN-CONTAINING PROTEIN"/>
    <property type="match status" value="1"/>
</dbReference>
<dbReference type="EMBL" id="MU826836">
    <property type="protein sequence ID" value="KAJ7372442.1"/>
    <property type="molecule type" value="Genomic_DNA"/>
</dbReference>
<name>A0A9W9YZS1_9CNID</name>
<gene>
    <name evidence="2" type="ORF">OS493_018947</name>
</gene>
<reference evidence="2" key="1">
    <citation type="submission" date="2023-01" db="EMBL/GenBank/DDBJ databases">
        <title>Genome assembly of the deep-sea coral Lophelia pertusa.</title>
        <authorList>
            <person name="Herrera S."/>
            <person name="Cordes E."/>
        </authorList>
    </citation>
    <scope>NUCLEOTIDE SEQUENCE</scope>
    <source>
        <strain evidence="2">USNM1676648</strain>
        <tissue evidence="2">Polyp</tissue>
    </source>
</reference>
<accession>A0A9W9YZS1</accession>
<keyword evidence="3" id="KW-1185">Reference proteome</keyword>
<proteinExistence type="predicted"/>
<dbReference type="PANTHER" id="PTHR33361">
    <property type="entry name" value="GLR0591 PROTEIN"/>
    <property type="match status" value="1"/>
</dbReference>
<organism evidence="2 3">
    <name type="scientific">Desmophyllum pertusum</name>
    <dbReference type="NCBI Taxonomy" id="174260"/>
    <lineage>
        <taxon>Eukaryota</taxon>
        <taxon>Metazoa</taxon>
        <taxon>Cnidaria</taxon>
        <taxon>Anthozoa</taxon>
        <taxon>Hexacorallia</taxon>
        <taxon>Scleractinia</taxon>
        <taxon>Caryophylliina</taxon>
        <taxon>Caryophylliidae</taxon>
        <taxon>Desmophyllum</taxon>
    </lineage>
</organism>
<feature type="compositionally biased region" description="Basic and acidic residues" evidence="1">
    <location>
        <begin position="125"/>
        <end position="134"/>
    </location>
</feature>
<evidence type="ECO:0000313" key="3">
    <source>
        <dbReference type="Proteomes" id="UP001163046"/>
    </source>
</evidence>
<dbReference type="AlphaFoldDB" id="A0A9W9YZS1"/>
<feature type="region of interest" description="Disordered" evidence="1">
    <location>
        <begin position="125"/>
        <end position="156"/>
    </location>
</feature>
<protein>
    <submittedName>
        <fullName evidence="2">Uncharacterized protein</fullName>
    </submittedName>
</protein>
<dbReference type="Proteomes" id="UP001163046">
    <property type="component" value="Unassembled WGS sequence"/>
</dbReference>
<dbReference type="OrthoDB" id="5985303at2759"/>
<comment type="caution">
    <text evidence="2">The sequence shown here is derived from an EMBL/GenBank/DDBJ whole genome shotgun (WGS) entry which is preliminary data.</text>
</comment>
<dbReference type="Pfam" id="PF05960">
    <property type="entry name" value="DUF885"/>
    <property type="match status" value="1"/>
</dbReference>
<sequence>MNHSDMYFVEEDIPKNESDENAHVLCGDEEGGKEILSHKMAGDTKTGFQRITWLLFSLLDPKTIDMFHFSGAKHTTPNCPIEMALDFNPSGGASYWGGFKHCQRQRPSIMYLSLRTRPGTKYEEWSTNAHEGRPGHHTQVSVGKKRVEQVKNKENS</sequence>
<evidence type="ECO:0000313" key="2">
    <source>
        <dbReference type="EMBL" id="KAJ7372442.1"/>
    </source>
</evidence>
<dbReference type="InterPro" id="IPR010281">
    <property type="entry name" value="DUF885"/>
</dbReference>